<evidence type="ECO:0000313" key="2">
    <source>
        <dbReference type="Proteomes" id="UP001209681"/>
    </source>
</evidence>
<evidence type="ECO:0008006" key="3">
    <source>
        <dbReference type="Google" id="ProtNLM"/>
    </source>
</evidence>
<comment type="caution">
    <text evidence="1">The sequence shown here is derived from an EMBL/GenBank/DDBJ whole genome shotgun (WGS) entry which is preliminary data.</text>
</comment>
<sequence>MPRRPRIHISGVPLHLIQRGVARNPVFFSDDDCTPTSTGWADMPSKEVWTSMPSA</sequence>
<organism evidence="1 2">
    <name type="scientific">Desulfobotulus pelophilus</name>
    <dbReference type="NCBI Taxonomy" id="2823377"/>
    <lineage>
        <taxon>Bacteria</taxon>
        <taxon>Pseudomonadati</taxon>
        <taxon>Thermodesulfobacteriota</taxon>
        <taxon>Desulfobacteria</taxon>
        <taxon>Desulfobacterales</taxon>
        <taxon>Desulfobacteraceae</taxon>
        <taxon>Desulfobotulus</taxon>
    </lineage>
</organism>
<evidence type="ECO:0000313" key="1">
    <source>
        <dbReference type="EMBL" id="MCW7754463.1"/>
    </source>
</evidence>
<gene>
    <name evidence="1" type="ORF">OOT00_10745</name>
</gene>
<dbReference type="RefSeq" id="WP_265425381.1">
    <property type="nucleotide sequence ID" value="NZ_JAPFPW010000012.1"/>
</dbReference>
<dbReference type="Proteomes" id="UP001209681">
    <property type="component" value="Unassembled WGS sequence"/>
</dbReference>
<reference evidence="1 2" key="1">
    <citation type="submission" date="2022-11" db="EMBL/GenBank/DDBJ databases">
        <title>Desulfobotulus tamanensis H1 sp. nov. - anaerobic, alkaliphilic, sulphate reducing bacterium isolated from terrestrial mud volcano.</title>
        <authorList>
            <person name="Frolova A."/>
            <person name="Merkel A.Y."/>
            <person name="Slobodkin A.I."/>
        </authorList>
    </citation>
    <scope>NUCLEOTIDE SEQUENCE [LARGE SCALE GENOMIC DNA]</scope>
    <source>
        <strain evidence="1 2">H1</strain>
    </source>
</reference>
<name>A0ABT3NAH5_9BACT</name>
<proteinExistence type="predicted"/>
<protein>
    <recommendedName>
        <fullName evidence="3">Transposase</fullName>
    </recommendedName>
</protein>
<keyword evidence="2" id="KW-1185">Reference proteome</keyword>
<dbReference type="EMBL" id="JAPFPW010000012">
    <property type="protein sequence ID" value="MCW7754463.1"/>
    <property type="molecule type" value="Genomic_DNA"/>
</dbReference>
<accession>A0ABT3NAH5</accession>